<proteinExistence type="predicted"/>
<keyword evidence="4 5" id="KW-0472">Membrane</keyword>
<dbReference type="InterPro" id="IPR007269">
    <property type="entry name" value="ICMT_MeTrfase"/>
</dbReference>
<dbReference type="GO" id="GO:0016020">
    <property type="term" value="C:membrane"/>
    <property type="evidence" value="ECO:0007669"/>
    <property type="project" value="UniProtKB-SubCell"/>
</dbReference>
<keyword evidence="2 5" id="KW-0812">Transmembrane</keyword>
<dbReference type="RefSeq" id="WP_127724711.1">
    <property type="nucleotide sequence ID" value="NZ_RLIH01000009.1"/>
</dbReference>
<dbReference type="Proteomes" id="UP000288812">
    <property type="component" value="Unassembled WGS sequence"/>
</dbReference>
<evidence type="ECO:0000256" key="3">
    <source>
        <dbReference type="ARBA" id="ARBA00022989"/>
    </source>
</evidence>
<reference evidence="6 7" key="1">
    <citation type="submission" date="2018-11" db="EMBL/GenBank/DDBJ databases">
        <title>Genome sequencing and assembly of Anaerosphaera sp. nov., GS7-6-2.</title>
        <authorList>
            <person name="Rettenmaier R."/>
            <person name="Liebl W."/>
            <person name="Zverlov V."/>
        </authorList>
    </citation>
    <scope>NUCLEOTIDE SEQUENCE [LARGE SCALE GENOMIC DNA]</scope>
    <source>
        <strain evidence="6 7">GS7-6-2</strain>
    </source>
</reference>
<feature type="transmembrane region" description="Helical" evidence="5">
    <location>
        <begin position="12"/>
        <end position="33"/>
    </location>
</feature>
<evidence type="ECO:0000256" key="5">
    <source>
        <dbReference type="SAM" id="Phobius"/>
    </source>
</evidence>
<dbReference type="AlphaFoldDB" id="A0A437S662"/>
<dbReference type="Gene3D" id="1.20.120.1630">
    <property type="match status" value="1"/>
</dbReference>
<organism evidence="6 7">
    <name type="scientific">Anaerosphaera multitolerans</name>
    <dbReference type="NCBI Taxonomy" id="2487351"/>
    <lineage>
        <taxon>Bacteria</taxon>
        <taxon>Bacillati</taxon>
        <taxon>Bacillota</taxon>
        <taxon>Tissierellia</taxon>
        <taxon>Tissierellales</taxon>
        <taxon>Peptoniphilaceae</taxon>
        <taxon>Anaerosphaera</taxon>
    </lineage>
</organism>
<name>A0A437S662_9FIRM</name>
<keyword evidence="6" id="KW-0808">Transferase</keyword>
<gene>
    <name evidence="6" type="ORF">EF514_06965</name>
</gene>
<feature type="transmembrane region" description="Helical" evidence="5">
    <location>
        <begin position="39"/>
        <end position="59"/>
    </location>
</feature>
<keyword evidence="6" id="KW-0489">Methyltransferase</keyword>
<sequence length="226" mass="26318">MSKTKLQLILNMAVKFGLGFLIIGFLLFSTAGTVKYINAWIYISSMAVLMLFFGIYLLVKEPETLKRRLLSREPNKEQRVNIILSALFFILTFILAGLDFRFKWSTPSVKLVIISLVLMIVGYVIYTIVILQNTYASRIVKVVEDQKLISEGIYSLVRHPLYFSTLLIFIPTPLILGSWYALIPMVFYPIIIIKRIKEEENLLIKELKGYEEYTEKVKYRLIPFIW</sequence>
<dbReference type="EMBL" id="RLIH01000009">
    <property type="protein sequence ID" value="RVU54489.1"/>
    <property type="molecule type" value="Genomic_DNA"/>
</dbReference>
<feature type="transmembrane region" description="Helical" evidence="5">
    <location>
        <begin position="110"/>
        <end position="131"/>
    </location>
</feature>
<dbReference type="Pfam" id="PF04140">
    <property type="entry name" value="ICMT"/>
    <property type="match status" value="1"/>
</dbReference>
<evidence type="ECO:0000313" key="6">
    <source>
        <dbReference type="EMBL" id="RVU54489.1"/>
    </source>
</evidence>
<evidence type="ECO:0000256" key="1">
    <source>
        <dbReference type="ARBA" id="ARBA00004141"/>
    </source>
</evidence>
<feature type="transmembrane region" description="Helical" evidence="5">
    <location>
        <begin position="80"/>
        <end position="98"/>
    </location>
</feature>
<dbReference type="OrthoDB" id="5471300at2"/>
<dbReference type="GO" id="GO:0004671">
    <property type="term" value="F:protein C-terminal S-isoprenylcysteine carboxyl O-methyltransferase activity"/>
    <property type="evidence" value="ECO:0007669"/>
    <property type="project" value="InterPro"/>
</dbReference>
<dbReference type="InterPro" id="IPR052527">
    <property type="entry name" value="Metal_cation-efflux_comp"/>
</dbReference>
<comment type="subcellular location">
    <subcellularLocation>
        <location evidence="1">Membrane</location>
        <topology evidence="1">Multi-pass membrane protein</topology>
    </subcellularLocation>
</comment>
<keyword evidence="3 5" id="KW-1133">Transmembrane helix</keyword>
<dbReference type="PANTHER" id="PTHR43847">
    <property type="entry name" value="BLL3993 PROTEIN"/>
    <property type="match status" value="1"/>
</dbReference>
<dbReference type="PANTHER" id="PTHR43847:SF1">
    <property type="entry name" value="BLL3993 PROTEIN"/>
    <property type="match status" value="1"/>
</dbReference>
<protein>
    <submittedName>
        <fullName evidence="6">Isoprenylcysteine carboxylmethyltransferase family protein</fullName>
    </submittedName>
</protein>
<evidence type="ECO:0000256" key="2">
    <source>
        <dbReference type="ARBA" id="ARBA00022692"/>
    </source>
</evidence>
<comment type="caution">
    <text evidence="6">The sequence shown here is derived from an EMBL/GenBank/DDBJ whole genome shotgun (WGS) entry which is preliminary data.</text>
</comment>
<accession>A0A437S662</accession>
<keyword evidence="7" id="KW-1185">Reference proteome</keyword>
<evidence type="ECO:0000256" key="4">
    <source>
        <dbReference type="ARBA" id="ARBA00023136"/>
    </source>
</evidence>
<evidence type="ECO:0000313" key="7">
    <source>
        <dbReference type="Proteomes" id="UP000288812"/>
    </source>
</evidence>
<dbReference type="GO" id="GO:0032259">
    <property type="term" value="P:methylation"/>
    <property type="evidence" value="ECO:0007669"/>
    <property type="project" value="UniProtKB-KW"/>
</dbReference>